<dbReference type="EMBL" id="JAULBC010000005">
    <property type="protein sequence ID" value="MEX6689068.1"/>
    <property type="molecule type" value="Genomic_DNA"/>
</dbReference>
<keyword evidence="6" id="KW-1185">Reference proteome</keyword>
<dbReference type="PANTHER" id="PTHR35889">
    <property type="entry name" value="CYCLOINULO-OLIGOSACCHARIDE FRUCTANOTRANSFERASE-RELATED"/>
    <property type="match status" value="1"/>
</dbReference>
<dbReference type="InterPro" id="IPR011429">
    <property type="entry name" value="Cyt_c_Planctomycete-type"/>
</dbReference>
<dbReference type="InterPro" id="IPR011444">
    <property type="entry name" value="DUF1549"/>
</dbReference>
<dbReference type="Pfam" id="PF07583">
    <property type="entry name" value="PSCyt2"/>
    <property type="match status" value="1"/>
</dbReference>
<dbReference type="InterPro" id="IPR022655">
    <property type="entry name" value="DUF1553"/>
</dbReference>
<evidence type="ECO:0000256" key="1">
    <source>
        <dbReference type="SAM" id="SignalP"/>
    </source>
</evidence>
<dbReference type="PANTHER" id="PTHR35889:SF3">
    <property type="entry name" value="F-BOX DOMAIN-CONTAINING PROTEIN"/>
    <property type="match status" value="1"/>
</dbReference>
<evidence type="ECO:0000259" key="4">
    <source>
        <dbReference type="Pfam" id="PF07635"/>
    </source>
</evidence>
<evidence type="ECO:0000259" key="2">
    <source>
        <dbReference type="Pfam" id="PF07583"/>
    </source>
</evidence>
<dbReference type="Pfam" id="PF07635">
    <property type="entry name" value="PSCyt1"/>
    <property type="match status" value="1"/>
</dbReference>
<protein>
    <submittedName>
        <fullName evidence="5">PSD1 and planctomycete cytochrome C domain-containing protein</fullName>
    </submittedName>
</protein>
<comment type="caution">
    <text evidence="5">The sequence shown here is derived from an EMBL/GenBank/DDBJ whole genome shotgun (WGS) entry which is preliminary data.</text>
</comment>
<dbReference type="Proteomes" id="UP001560573">
    <property type="component" value="Unassembled WGS sequence"/>
</dbReference>
<evidence type="ECO:0000313" key="5">
    <source>
        <dbReference type="EMBL" id="MEX6689068.1"/>
    </source>
</evidence>
<sequence length="780" mass="89108">MFNSDCFFRSRLLWIGAGFSALLLAATVGCNNKNGSAESMPDVVSYNFNIRPILSDKCFACHGPDANKRQAHLRLDIAESAYAPLTETKGAYAIVPGKPEQSELFKRISSQDPTYQMPTPESHLGLLNEHEVALFKKWIKQGAKYERHWAFIAPKKAPVPKVKDEKWPKNELDNFIMAKMEQKGLSPNEEADKERLLKRVSFDLTGLPPSIQMMDDFLNDKSPNAYEKVVDRLMQNTAYGEKMAQHWLDVARYSDSYGYQDDNIRSQWPWRDWVIHAFNENLPYDKFLTWQIAGDMLPDANKEQILATGFFRNHKYTEEGGVIPEEYRIEYILDKTKTYGKGIMGITIECAQCHDHKYDPFSQKDYYELFAFFNNTKEKGYEGDVSTSKPAKNPLMQITQEDRQKLLSFINYKDTNALTVSVMGELDTARKTYILKRGVYDAPSVEVQPTAVAAIMKYDTTKFQRNRLGLAEWTIDRNNPLTARVFVNQMWQEVFGRGLVKTTGDFGMQGELPSHPELLDWLAIDFMEHGWDIKRLMKQMVMSATYRQSTKTTDQKQGIDPENVYLSHGPRNRLTAEFVRDMVLSSSGLLVRTIGGPSVKPYQPKGLWEAASSGRGVLATYQQDHGDALYRRGMYTFIKLTVPPPSMIVFDASNRDQCEVKRLKTNTPLQALIMLNDPTVLEASRVLAQKLEAEPGSATDKINKAFRLIICRKATDAEMKILQSYYDDQLQEFKQKKLDAQKTLNVGEFHKNDRLEQNSLASLMKTISAIYNMEEAITKS</sequence>
<proteinExistence type="predicted"/>
<dbReference type="RefSeq" id="WP_369330476.1">
    <property type="nucleotide sequence ID" value="NZ_JAULBC010000005.1"/>
</dbReference>
<dbReference type="Pfam" id="PF07587">
    <property type="entry name" value="PSD1"/>
    <property type="match status" value="1"/>
</dbReference>
<gene>
    <name evidence="5" type="ORF">QTN47_16285</name>
</gene>
<keyword evidence="1" id="KW-0732">Signal</keyword>
<feature type="chain" id="PRO_5046987171" evidence="1">
    <location>
        <begin position="26"/>
        <end position="780"/>
    </location>
</feature>
<name>A0ABV3ZGY2_9BACT</name>
<evidence type="ECO:0000259" key="3">
    <source>
        <dbReference type="Pfam" id="PF07587"/>
    </source>
</evidence>
<feature type="domain" description="DUF1553" evidence="3">
    <location>
        <begin position="466"/>
        <end position="725"/>
    </location>
</feature>
<evidence type="ECO:0000313" key="6">
    <source>
        <dbReference type="Proteomes" id="UP001560573"/>
    </source>
</evidence>
<feature type="domain" description="Cytochrome C Planctomycete-type" evidence="4">
    <location>
        <begin position="58"/>
        <end position="120"/>
    </location>
</feature>
<feature type="signal peptide" evidence="1">
    <location>
        <begin position="1"/>
        <end position="25"/>
    </location>
</feature>
<reference evidence="5 6" key="1">
    <citation type="submission" date="2023-07" db="EMBL/GenBank/DDBJ databases">
        <authorList>
            <person name="Lian W.-H."/>
        </authorList>
    </citation>
    <scope>NUCLEOTIDE SEQUENCE [LARGE SCALE GENOMIC DNA]</scope>
    <source>
        <strain evidence="5 6">SYSU DXS3180</strain>
    </source>
</reference>
<feature type="domain" description="DUF1549" evidence="2">
    <location>
        <begin position="172"/>
        <end position="377"/>
    </location>
</feature>
<accession>A0ABV3ZGY2</accession>
<organism evidence="5 6">
    <name type="scientific">Danxiaibacter flavus</name>
    <dbReference type="NCBI Taxonomy" id="3049108"/>
    <lineage>
        <taxon>Bacteria</taxon>
        <taxon>Pseudomonadati</taxon>
        <taxon>Bacteroidota</taxon>
        <taxon>Chitinophagia</taxon>
        <taxon>Chitinophagales</taxon>
        <taxon>Chitinophagaceae</taxon>
        <taxon>Danxiaibacter</taxon>
    </lineage>
</organism>